<gene>
    <name evidence="6" type="ORF">CNMCM5623_006544</name>
    <name evidence="7" type="ORF">CNMCM7691_007044</name>
</gene>
<keyword evidence="2" id="KW-0285">Flavoprotein</keyword>
<evidence type="ECO:0000313" key="7">
    <source>
        <dbReference type="EMBL" id="KAF7178354.1"/>
    </source>
</evidence>
<sequence length="463" mass="48964">MADTTQLTALESFLQAHPAIKYIPLSSQEYPSARKIWNSSRRDNPLAIVQPQSPSGVASLIRFARSQSLPFTLRSGGHNLEGRSVVDGALLIDLRALNAITVAPDRKSAIVQGGILQGDLASRLWAEGLATPTGTIPSVGYIGWATYGGYGPFSSHWGLGADQILGATVINPDGEIIAADEALLQGIRGAGGLFGVIIDLTIKVYPLTTLLAGAILYDSTDITKTFIDFNAAYRALLDSETLPPELSIQQIAFNSPSTGCLLTATFVWSSPDIATGHAWAAKIAALAPTLANTVAETTIPSLLASIDAVVPSSVYGGPSTHSIRSITPAVAETIGQQLATMPSDPGTMLSIHQLRGPSATQQEHSNVFTAREPHYMLEILGYAVEEKLSADAMEWAVQMARGIERADPGNVLPTAYISLYNTAAAASSDEVLRRVYGDKAGVVRDLKRGFDPGNVFSLTVPAL</sequence>
<evidence type="ECO:0000259" key="5">
    <source>
        <dbReference type="PROSITE" id="PS51387"/>
    </source>
</evidence>
<protein>
    <recommendedName>
        <fullName evidence="5">FAD-binding PCMH-type domain-containing protein</fullName>
    </recommendedName>
</protein>
<dbReference type="AlphaFoldDB" id="A0A8H6QTB6"/>
<evidence type="ECO:0000256" key="3">
    <source>
        <dbReference type="ARBA" id="ARBA00022827"/>
    </source>
</evidence>
<dbReference type="PANTHER" id="PTHR42973:SF7">
    <property type="entry name" value="FAD-BINDING PCMH-TYPE DOMAIN-CONTAINING PROTEIN"/>
    <property type="match status" value="1"/>
</dbReference>
<dbReference type="EMBL" id="JACBAG010001882">
    <property type="protein sequence ID" value="KAF7178354.1"/>
    <property type="molecule type" value="Genomic_DNA"/>
</dbReference>
<dbReference type="GO" id="GO:0016491">
    <property type="term" value="F:oxidoreductase activity"/>
    <property type="evidence" value="ECO:0007669"/>
    <property type="project" value="UniProtKB-KW"/>
</dbReference>
<reference evidence="7" key="1">
    <citation type="submission" date="2020-06" db="EMBL/GenBank/DDBJ databases">
        <title>Draft genome sequences of strains closely related to Aspergillus parafelis and Aspergillus hiratsukae.</title>
        <authorList>
            <person name="Dos Santos R.A.C."/>
            <person name="Rivero-Menendez O."/>
            <person name="Steenwyk J.L."/>
            <person name="Mead M.E."/>
            <person name="Goldman G.H."/>
            <person name="Alastruey-Izquierdo A."/>
            <person name="Rokas A."/>
        </authorList>
    </citation>
    <scope>NUCLEOTIDE SEQUENCE</scope>
    <source>
        <strain evidence="6">CNM-CM5623</strain>
        <strain evidence="7">CNM-CM7691</strain>
    </source>
</reference>
<dbReference type="EMBL" id="JACBAE010001403">
    <property type="protein sequence ID" value="KAF7155117.1"/>
    <property type="molecule type" value="Genomic_DNA"/>
</dbReference>
<comment type="caution">
    <text evidence="7">The sequence shown here is derived from an EMBL/GenBank/DDBJ whole genome shotgun (WGS) entry which is preliminary data.</text>
</comment>
<dbReference type="Gene3D" id="3.40.462.20">
    <property type="match status" value="1"/>
</dbReference>
<dbReference type="Gene3D" id="3.30.43.10">
    <property type="entry name" value="Uridine Diphospho-n-acetylenolpyruvylglucosamine Reductase, domain 2"/>
    <property type="match status" value="1"/>
</dbReference>
<dbReference type="Proteomes" id="UP000654922">
    <property type="component" value="Unassembled WGS sequence"/>
</dbReference>
<proteinExistence type="inferred from homology"/>
<dbReference type="PROSITE" id="PS51387">
    <property type="entry name" value="FAD_PCMH"/>
    <property type="match status" value="1"/>
</dbReference>
<dbReference type="InterPro" id="IPR016167">
    <property type="entry name" value="FAD-bd_PCMH_sub1"/>
</dbReference>
<dbReference type="InterPro" id="IPR036318">
    <property type="entry name" value="FAD-bd_PCMH-like_sf"/>
</dbReference>
<keyword evidence="8" id="KW-1185">Reference proteome</keyword>
<evidence type="ECO:0000313" key="6">
    <source>
        <dbReference type="EMBL" id="KAF7155117.1"/>
    </source>
</evidence>
<evidence type="ECO:0000256" key="4">
    <source>
        <dbReference type="ARBA" id="ARBA00023002"/>
    </source>
</evidence>
<dbReference type="Proteomes" id="UP000641853">
    <property type="component" value="Unassembled WGS sequence"/>
</dbReference>
<dbReference type="PANTHER" id="PTHR42973">
    <property type="entry name" value="BINDING OXIDOREDUCTASE, PUTATIVE (AFU_ORTHOLOGUE AFUA_1G17690)-RELATED"/>
    <property type="match status" value="1"/>
</dbReference>
<comment type="similarity">
    <text evidence="1">Belongs to the oxygen-dependent FAD-linked oxidoreductase family.</text>
</comment>
<evidence type="ECO:0000256" key="1">
    <source>
        <dbReference type="ARBA" id="ARBA00005466"/>
    </source>
</evidence>
<dbReference type="Pfam" id="PF01565">
    <property type="entry name" value="FAD_binding_4"/>
    <property type="match status" value="1"/>
</dbReference>
<feature type="domain" description="FAD-binding PCMH-type" evidence="5">
    <location>
        <begin position="41"/>
        <end position="207"/>
    </location>
</feature>
<dbReference type="InterPro" id="IPR050416">
    <property type="entry name" value="FAD-linked_Oxidoreductase"/>
</dbReference>
<evidence type="ECO:0000313" key="8">
    <source>
        <dbReference type="Proteomes" id="UP000641853"/>
    </source>
</evidence>
<dbReference type="InterPro" id="IPR016169">
    <property type="entry name" value="FAD-bd_PCMH_sub2"/>
</dbReference>
<keyword evidence="4" id="KW-0560">Oxidoreductase</keyword>
<dbReference type="InterPro" id="IPR006094">
    <property type="entry name" value="Oxid_FAD_bind_N"/>
</dbReference>
<dbReference type="GO" id="GO:0071949">
    <property type="term" value="F:FAD binding"/>
    <property type="evidence" value="ECO:0007669"/>
    <property type="project" value="InterPro"/>
</dbReference>
<accession>A0A8H6QTB6</accession>
<keyword evidence="3" id="KW-0274">FAD</keyword>
<evidence type="ECO:0000256" key="2">
    <source>
        <dbReference type="ARBA" id="ARBA00022630"/>
    </source>
</evidence>
<dbReference type="InterPro" id="IPR016166">
    <property type="entry name" value="FAD-bd_PCMH"/>
</dbReference>
<dbReference type="OrthoDB" id="363185at2759"/>
<dbReference type="SUPFAM" id="SSF56176">
    <property type="entry name" value="FAD-binding/transporter-associated domain-like"/>
    <property type="match status" value="1"/>
</dbReference>
<name>A0A8H6QTB6_9EURO</name>
<dbReference type="Gene3D" id="3.30.465.10">
    <property type="match status" value="1"/>
</dbReference>
<organism evidence="7 8">
    <name type="scientific">Aspergillus felis</name>
    <dbReference type="NCBI Taxonomy" id="1287682"/>
    <lineage>
        <taxon>Eukaryota</taxon>
        <taxon>Fungi</taxon>
        <taxon>Dikarya</taxon>
        <taxon>Ascomycota</taxon>
        <taxon>Pezizomycotina</taxon>
        <taxon>Eurotiomycetes</taxon>
        <taxon>Eurotiomycetidae</taxon>
        <taxon>Eurotiales</taxon>
        <taxon>Aspergillaceae</taxon>
        <taxon>Aspergillus</taxon>
        <taxon>Aspergillus subgen. Fumigati</taxon>
    </lineage>
</organism>